<dbReference type="PANTHER" id="PTHR43493:SF9">
    <property type="entry name" value="DNA TOPOISOMERASE 4 SUBUNIT A"/>
    <property type="match status" value="1"/>
</dbReference>
<dbReference type="GO" id="GO:0005524">
    <property type="term" value="F:ATP binding"/>
    <property type="evidence" value="ECO:0007669"/>
    <property type="project" value="InterPro"/>
</dbReference>
<protein>
    <recommendedName>
        <fullName evidence="2">DNA topoisomerase (ATP-hydrolyzing)</fullName>
        <ecNumber evidence="2">5.6.2.2</ecNumber>
    </recommendedName>
</protein>
<dbReference type="Gene3D" id="3.90.199.10">
    <property type="entry name" value="Topoisomerase II, domain 5"/>
    <property type="match status" value="1"/>
</dbReference>
<keyword evidence="5 6" id="KW-0413">Isomerase</keyword>
<dbReference type="GO" id="GO:0009330">
    <property type="term" value="C:DNA topoisomerase type II (double strand cut, ATP-hydrolyzing) complex"/>
    <property type="evidence" value="ECO:0007669"/>
    <property type="project" value="TreeGrafter"/>
</dbReference>
<reference evidence="9" key="1">
    <citation type="journal article" date="2009" name="BMC Bioinformatics">
        <title>The Mycoplasma conjunctivae genome sequencing, annotation and analysis.</title>
        <authorList>
            <person name="Calderon-Copete S.P."/>
            <person name="Wigger G."/>
            <person name="Wunderlin C."/>
            <person name="Schmidheini T."/>
            <person name="Frey J."/>
            <person name="Quail M.A."/>
            <person name="Falquet L."/>
        </authorList>
    </citation>
    <scope>NUCLEOTIDE SEQUENCE [LARGE SCALE GENOMIC DNA]</scope>
    <source>
        <strain evidence="9">ATCC 25834 / NCTC 10147 / HRC/581</strain>
    </source>
</reference>
<dbReference type="GO" id="GO:0003677">
    <property type="term" value="F:DNA binding"/>
    <property type="evidence" value="ECO:0007669"/>
    <property type="project" value="UniProtKB-UniRule"/>
</dbReference>
<dbReference type="HOGENOM" id="CLU_002977_6_1_14"/>
<organism evidence="8 9">
    <name type="scientific">Mesomycoplasma conjunctivae (strain ATCC 25834 / NCTC 10147 / HRC/581)</name>
    <name type="common">Mycoplasma conjunctivae</name>
    <dbReference type="NCBI Taxonomy" id="572263"/>
    <lineage>
        <taxon>Bacteria</taxon>
        <taxon>Bacillati</taxon>
        <taxon>Mycoplasmatota</taxon>
        <taxon>Mycoplasmoidales</taxon>
        <taxon>Metamycoplasmataceae</taxon>
        <taxon>Mesomycoplasma</taxon>
    </lineage>
</organism>
<dbReference type="SMART" id="SM00434">
    <property type="entry name" value="TOP4c"/>
    <property type="match status" value="1"/>
</dbReference>
<dbReference type="EC" id="5.6.2.2" evidence="2"/>
<dbReference type="GO" id="GO:0005737">
    <property type="term" value="C:cytoplasm"/>
    <property type="evidence" value="ECO:0007669"/>
    <property type="project" value="TreeGrafter"/>
</dbReference>
<dbReference type="NCBIfam" id="NF004044">
    <property type="entry name" value="PRK05561.1"/>
    <property type="match status" value="1"/>
</dbReference>
<dbReference type="Gene3D" id="3.30.1360.40">
    <property type="match status" value="1"/>
</dbReference>
<name>C5J6X2_MESCH</name>
<gene>
    <name evidence="8" type="primary">parC</name>
    <name evidence="8" type="ordered locus">MCJ_005360</name>
</gene>
<dbReference type="EMBL" id="FM864216">
    <property type="protein sequence ID" value="CAT05235.1"/>
    <property type="molecule type" value="Genomic_DNA"/>
</dbReference>
<dbReference type="Proteomes" id="UP000001491">
    <property type="component" value="Chromosome"/>
</dbReference>
<evidence type="ECO:0000256" key="1">
    <source>
        <dbReference type="ARBA" id="ARBA00000185"/>
    </source>
</evidence>
<dbReference type="SUPFAM" id="SSF101904">
    <property type="entry name" value="GyrA/ParC C-terminal domain-like"/>
    <property type="match status" value="1"/>
</dbReference>
<dbReference type="InterPro" id="IPR013760">
    <property type="entry name" value="Topo_IIA-like_dom_sf"/>
</dbReference>
<evidence type="ECO:0000313" key="9">
    <source>
        <dbReference type="Proteomes" id="UP000001491"/>
    </source>
</evidence>
<evidence type="ECO:0000313" key="8">
    <source>
        <dbReference type="EMBL" id="CAT05235.1"/>
    </source>
</evidence>
<dbReference type="PROSITE" id="PS52040">
    <property type="entry name" value="TOPO_IIA"/>
    <property type="match status" value="1"/>
</dbReference>
<dbReference type="GO" id="GO:0006265">
    <property type="term" value="P:DNA topological change"/>
    <property type="evidence" value="ECO:0007669"/>
    <property type="project" value="UniProtKB-UniRule"/>
</dbReference>
<sequence length="864" mass="98374">MKTNLNQIINSSLDNIVAEKFIRYAKYVIQNRAIPDVRDGLKPVQRRILYSMWMLGLKKEKAYKKSARVVGDVIGKYHPHGDSSIYDALVRMSQEWKINIPLVDMHGNKGSIDDDPAAAMRYTEVRLEEISALMLELLNKNVISWAPNFDDSEKEPTVLPTIVPNLLVNGAIGIASGFATEIPPHNLSEVIDGAIAMIKNEKITNSELQSIIPGPDFPTGGIVYDNGGISDAFSKGKGRISLVAKYEIVNKNKDISIQISQIPYGIAKANLIRQIDDIRFEEKVYGIKEVIDQSDRNGILISIDLEADANVDLVVNYLLQKTDMQIYYSYNSVAICNNSPKLVSLSEMIKYYLDHLKNIKLKEIDYDLFKSQKRYEIIQGFLKVADITDEVIKVIRASDNSKIGVIKDLIAHFGFTQIQAEAIAQMRLYRLSKIDQENFLSESKELENKIELLNNLKNDSTAFKKFLIKTLKQVQNNFGQPRKTQILKKDFSIKINHEDLIKDENIYFGITQQGYYKKISLKNFSLSDLDKYAIKKDDFLILLTKLNLKDKIFLVTNKANLVVLAAHQLEETSYKNIGNDLKIEVDFQQDEYIVAQINISENKNNSNIILVSKHGLAKRVSLDSLFNLRTKKLTNIFKLKEHDELIGAYLTDNLANIAIISNLNRSLKVAEIDIPIYGRNSAGVKLATLKKGEQIQLAYPIADGEKIAIIDSWASYEEISNSQITFGARGASLKNLKTKLDFAEFPKSFTKFDTNLQILYYDDNIKLYSLADFKDAKKGKQYCYKFFNTKDLITEKSSKVKPIEESNKKIINKNIQNDNKITKEKNTKQNKIFNTQEAIERVKNKLKEVNEIDIDALLKKFEEE</sequence>
<dbReference type="InterPro" id="IPR006691">
    <property type="entry name" value="GyrA/parC_rep"/>
</dbReference>
<dbReference type="Gene3D" id="1.10.268.10">
    <property type="entry name" value="Topoisomerase, domain 3"/>
    <property type="match status" value="1"/>
</dbReference>
<evidence type="ECO:0000256" key="6">
    <source>
        <dbReference type="PROSITE-ProRule" id="PRU01384"/>
    </source>
</evidence>
<dbReference type="PANTHER" id="PTHR43493">
    <property type="entry name" value="DNA GYRASE/TOPOISOMERASE SUBUNIT A"/>
    <property type="match status" value="1"/>
</dbReference>
<dbReference type="InterPro" id="IPR002205">
    <property type="entry name" value="Topo_IIA_dom_A"/>
</dbReference>
<dbReference type="InterPro" id="IPR050220">
    <property type="entry name" value="Type_II_DNA_Topoisomerases"/>
</dbReference>
<dbReference type="Pfam" id="PF00521">
    <property type="entry name" value="DNA_topoisoIV"/>
    <property type="match status" value="1"/>
</dbReference>
<dbReference type="InterPro" id="IPR013757">
    <property type="entry name" value="Topo_IIA_A_a_sf"/>
</dbReference>
<keyword evidence="3 6" id="KW-0799">Topoisomerase</keyword>
<accession>C5J6X2</accession>
<dbReference type="Pfam" id="PF03989">
    <property type="entry name" value="DNA_gyraseA_C"/>
    <property type="match status" value="2"/>
</dbReference>
<keyword evidence="9" id="KW-1185">Reference proteome</keyword>
<dbReference type="CDD" id="cd00187">
    <property type="entry name" value="TOP4c"/>
    <property type="match status" value="1"/>
</dbReference>
<feature type="domain" description="Topo IIA-type catalytic" evidence="7">
    <location>
        <begin position="34"/>
        <end position="500"/>
    </location>
</feature>
<comment type="catalytic activity">
    <reaction evidence="1 6">
        <text>ATP-dependent breakage, passage and rejoining of double-stranded DNA.</text>
        <dbReference type="EC" id="5.6.2.2"/>
    </reaction>
</comment>
<evidence type="ECO:0000256" key="2">
    <source>
        <dbReference type="ARBA" id="ARBA00012895"/>
    </source>
</evidence>
<dbReference type="KEGG" id="mco:MCJ_005360"/>
<dbReference type="AlphaFoldDB" id="C5J6X2"/>
<dbReference type="SUPFAM" id="SSF56719">
    <property type="entry name" value="Type II DNA topoisomerase"/>
    <property type="match status" value="1"/>
</dbReference>
<dbReference type="GO" id="GO:0034335">
    <property type="term" value="F:DNA negative supercoiling activity"/>
    <property type="evidence" value="ECO:0007669"/>
    <property type="project" value="UniProtKB-ARBA"/>
</dbReference>
<evidence type="ECO:0000256" key="3">
    <source>
        <dbReference type="ARBA" id="ARBA00023029"/>
    </source>
</evidence>
<keyword evidence="4 6" id="KW-0238">DNA-binding</keyword>
<evidence type="ECO:0000256" key="5">
    <source>
        <dbReference type="ARBA" id="ARBA00023235"/>
    </source>
</evidence>
<dbReference type="eggNOG" id="COG0188">
    <property type="taxonomic scope" value="Bacteria"/>
</dbReference>
<proteinExistence type="predicted"/>
<dbReference type="Gene3D" id="2.120.10.90">
    <property type="entry name" value="DNA gyrase/topoisomerase IV, subunit A, C-terminal"/>
    <property type="match status" value="1"/>
</dbReference>
<evidence type="ECO:0000256" key="4">
    <source>
        <dbReference type="ARBA" id="ARBA00023125"/>
    </source>
</evidence>
<evidence type="ECO:0000259" key="7">
    <source>
        <dbReference type="PROSITE" id="PS52040"/>
    </source>
</evidence>
<dbReference type="InterPro" id="IPR035516">
    <property type="entry name" value="Gyrase/topoIV_suA_C"/>
</dbReference>
<feature type="active site" description="O-(5'-phospho-DNA)-tyrosine intermediate" evidence="6">
    <location>
        <position position="122"/>
    </location>
</feature>
<dbReference type="InterPro" id="IPR013758">
    <property type="entry name" value="Topo_IIA_A/C_ab"/>
</dbReference>